<dbReference type="AlphaFoldDB" id="A0A167EB61"/>
<dbReference type="Proteomes" id="UP000243498">
    <property type="component" value="Unassembled WGS sequence"/>
</dbReference>
<dbReference type="EMBL" id="AZHC01000011">
    <property type="protein sequence ID" value="OAA43621.1"/>
    <property type="molecule type" value="Genomic_DNA"/>
</dbReference>
<protein>
    <submittedName>
        <fullName evidence="1">Uncharacterized protein</fullName>
    </submittedName>
</protein>
<accession>A0A5C6G4U4</accession>
<accession>A0A167EB61</accession>
<reference evidence="4" key="2">
    <citation type="submission" date="2018-12" db="EMBL/GenBank/DDBJ databases">
        <title>The complete genome of Metarhizium rileyi, a key fungal pathogen of Lepidoptera.</title>
        <authorList>
            <person name="Binneck E."/>
            <person name="Lastra C.C.L."/>
            <person name="Sosa-Gomez D.R."/>
        </authorList>
    </citation>
    <scope>NUCLEOTIDE SEQUENCE [LARGE SCALE GENOMIC DNA]</scope>
    <source>
        <strain evidence="4">Cep018-CH2</strain>
    </source>
</reference>
<dbReference type="OMA" id="YEEPDNG"/>
<proteinExistence type="predicted"/>
<reference evidence="1 3" key="1">
    <citation type="journal article" date="2016" name="Genome Biol. Evol.">
        <title>Divergent and convergent evolution of fungal pathogenicity.</title>
        <authorList>
            <person name="Shang Y."/>
            <person name="Xiao G."/>
            <person name="Zheng P."/>
            <person name="Cen K."/>
            <person name="Zhan S."/>
            <person name="Wang C."/>
        </authorList>
    </citation>
    <scope>NUCLEOTIDE SEQUENCE [LARGE SCALE GENOMIC DNA]</scope>
    <source>
        <strain evidence="1 3">RCEF 4871</strain>
    </source>
</reference>
<dbReference type="OrthoDB" id="4175349at2759"/>
<gene>
    <name evidence="2" type="ORF">ED733_004339</name>
    <name evidence="1" type="ORF">NOR_04196</name>
</gene>
<dbReference type="EMBL" id="SBHS01000023">
    <property type="protein sequence ID" value="TWU72895.1"/>
    <property type="molecule type" value="Genomic_DNA"/>
</dbReference>
<evidence type="ECO:0000313" key="3">
    <source>
        <dbReference type="Proteomes" id="UP000243498"/>
    </source>
</evidence>
<evidence type="ECO:0000313" key="2">
    <source>
        <dbReference type="EMBL" id="TWU72895.1"/>
    </source>
</evidence>
<comment type="caution">
    <text evidence="1">The sequence shown here is derived from an EMBL/GenBank/DDBJ whole genome shotgun (WGS) entry which is preliminary data.</text>
</comment>
<dbReference type="Proteomes" id="UP000317257">
    <property type="component" value="Unassembled WGS sequence"/>
</dbReference>
<name>A0A167EB61_METRR</name>
<reference evidence="2" key="3">
    <citation type="journal article" date="2019" name="Microbiol. Resour. Announc.">
        <title>Genome Sequence of Metarhizium rileyi, a Microbial Control Agent for Lepidoptera.</title>
        <authorList>
            <person name="Binneck E."/>
            <person name="Lastra C.C.L."/>
            <person name="Sosa-Gomez D.R."/>
        </authorList>
    </citation>
    <scope>NUCLEOTIDE SEQUENCE</scope>
    <source>
        <strain evidence="2">Cep018-CH2</strain>
    </source>
</reference>
<evidence type="ECO:0000313" key="1">
    <source>
        <dbReference type="EMBL" id="OAA43621.1"/>
    </source>
</evidence>
<evidence type="ECO:0000313" key="4">
    <source>
        <dbReference type="Proteomes" id="UP000317257"/>
    </source>
</evidence>
<organism evidence="1 3">
    <name type="scientific">Metarhizium rileyi (strain RCEF 4871)</name>
    <name type="common">Nomuraea rileyi</name>
    <dbReference type="NCBI Taxonomy" id="1649241"/>
    <lineage>
        <taxon>Eukaryota</taxon>
        <taxon>Fungi</taxon>
        <taxon>Dikarya</taxon>
        <taxon>Ascomycota</taxon>
        <taxon>Pezizomycotina</taxon>
        <taxon>Sordariomycetes</taxon>
        <taxon>Hypocreomycetidae</taxon>
        <taxon>Hypocreales</taxon>
        <taxon>Clavicipitaceae</taxon>
        <taxon>Metarhizium</taxon>
    </lineage>
</organism>
<keyword evidence="3" id="KW-1185">Reference proteome</keyword>
<sequence>MKYTLPVFIAAATAISAAEYQRLHLPDPQNWIPGSSLFPGNVIAGYNANYNEHDKESWAALVLERCESYADCTSSATYSAINSGTPKYRAWFGYLFRGGQTAEADYERAAGVEDSVIYVRE</sequence>